<organism evidence="8 9">
    <name type="scientific">Sinanodonta woodiana</name>
    <name type="common">Chinese pond mussel</name>
    <name type="synonym">Anodonta woodiana</name>
    <dbReference type="NCBI Taxonomy" id="1069815"/>
    <lineage>
        <taxon>Eukaryota</taxon>
        <taxon>Metazoa</taxon>
        <taxon>Spiralia</taxon>
        <taxon>Lophotrochozoa</taxon>
        <taxon>Mollusca</taxon>
        <taxon>Bivalvia</taxon>
        <taxon>Autobranchia</taxon>
        <taxon>Heteroconchia</taxon>
        <taxon>Palaeoheterodonta</taxon>
        <taxon>Unionida</taxon>
        <taxon>Unionoidea</taxon>
        <taxon>Unionidae</taxon>
        <taxon>Unioninae</taxon>
        <taxon>Sinanodonta</taxon>
    </lineage>
</organism>
<name>A0ABD3X474_SINWO</name>
<dbReference type="Gene3D" id="1.20.245.10">
    <property type="entry name" value="Lipoxygenase-1, Domain 5"/>
    <property type="match status" value="1"/>
</dbReference>
<evidence type="ECO:0000313" key="8">
    <source>
        <dbReference type="EMBL" id="KAL3879832.1"/>
    </source>
</evidence>
<dbReference type="GO" id="GO:0006629">
    <property type="term" value="P:lipid metabolic process"/>
    <property type="evidence" value="ECO:0007669"/>
    <property type="project" value="UniProtKB-KW"/>
</dbReference>
<keyword evidence="1" id="KW-0479">Metal-binding</keyword>
<evidence type="ECO:0000256" key="3">
    <source>
        <dbReference type="ARBA" id="ARBA00023002"/>
    </source>
</evidence>
<dbReference type="Pfam" id="PF01477">
    <property type="entry name" value="PLAT"/>
    <property type="match status" value="1"/>
</dbReference>
<dbReference type="PROSITE" id="PS51393">
    <property type="entry name" value="LIPOXYGENASE_3"/>
    <property type="match status" value="1"/>
</dbReference>
<evidence type="ECO:0000313" key="9">
    <source>
        <dbReference type="Proteomes" id="UP001634394"/>
    </source>
</evidence>
<dbReference type="PROSITE" id="PS50095">
    <property type="entry name" value="PLAT"/>
    <property type="match status" value="1"/>
</dbReference>
<evidence type="ECO:0000259" key="6">
    <source>
        <dbReference type="PROSITE" id="PS50095"/>
    </source>
</evidence>
<dbReference type="InterPro" id="IPR036226">
    <property type="entry name" value="LipOase_C_sf"/>
</dbReference>
<dbReference type="EMBL" id="JBJQND010000004">
    <property type="protein sequence ID" value="KAL3879832.1"/>
    <property type="molecule type" value="Genomic_DNA"/>
</dbReference>
<accession>A0ABD3X474</accession>
<dbReference type="Pfam" id="PF00305">
    <property type="entry name" value="Lipoxygenase"/>
    <property type="match status" value="1"/>
</dbReference>
<feature type="domain" description="PLAT" evidence="6">
    <location>
        <begin position="4"/>
        <end position="121"/>
    </location>
</feature>
<proteinExistence type="predicted"/>
<dbReference type="InterPro" id="IPR013819">
    <property type="entry name" value="LipOase_C"/>
</dbReference>
<reference evidence="8 9" key="1">
    <citation type="submission" date="2024-11" db="EMBL/GenBank/DDBJ databases">
        <title>Chromosome-level genome assembly of the freshwater bivalve Anodonta woodiana.</title>
        <authorList>
            <person name="Chen X."/>
        </authorList>
    </citation>
    <scope>NUCLEOTIDE SEQUENCE [LARGE SCALE GENOMIC DNA]</scope>
    <source>
        <strain evidence="8">MN2024</strain>
        <tissue evidence="8">Gills</tissue>
    </source>
</reference>
<comment type="caution">
    <text evidence="5">Lacks conserved residue(s) required for the propagation of feature annotation.</text>
</comment>
<dbReference type="Gene3D" id="2.40.180.10">
    <property type="entry name" value="Catalase core domain"/>
    <property type="match status" value="1"/>
</dbReference>
<comment type="caution">
    <text evidence="8">The sequence shown here is derived from an EMBL/GenBank/DDBJ whole genome shotgun (WGS) entry which is preliminary data.</text>
</comment>
<dbReference type="AlphaFoldDB" id="A0ABD3X474"/>
<gene>
    <name evidence="8" type="ORF">ACJMK2_032111</name>
</gene>
<dbReference type="SMART" id="SM00308">
    <property type="entry name" value="LH2"/>
    <property type="match status" value="1"/>
</dbReference>
<dbReference type="PRINTS" id="PR00087">
    <property type="entry name" value="LIPOXYGENASE"/>
</dbReference>
<sequence length="662" mass="76145">MEKVQYKLLIKTGDKPYSGTDANIFIILHGKNGKKSDTVKLDTFFHNDFEQGQLDVFTIQCANLDEIGMIEFWRDDAGICSNWYVEAVKVVNQKTDEKFIFPVLRWIKAHYHYKIVHLDTSLPQDDPCQEQREQELLEKRKVYIFKDGLYQLPPQVKSLPEDEAFSFNYKWDIMKNKAELIITSKIIMLTSGSWKSLLDLRNVYTKEIFYEPLCTKTWRNDLNFGLQRIASMNPSLIELCTEIPQKLGVTDEMLRPLLEGCTLQQVIDSKRLFMCDLKILEGITHKEGLHMCVPIALFLVNGDQKLVPIAIQLYQQKGPNNPVFLPTDPEYTWMLAKMWYNNADATYHQSLSHLGFTHLLMEGIVLITHRNLAQSHPLFKLLAPHFLYLIAINVRALEFLVAPNGWIDKTMNAGSKGLLEVVAKGIKMWRMDVHGTLPEDLKRRGVYNQNVLPGYHFRDDALLLYDAIHKYASKYTRLYYDTLEKIAGDWELQGWREEMTKPREQGGCGLQGVPGENDKFTTVDHITQTLTCIIYTCSVAHAATNFPQYDQYAFPPNYPALMKGKPPSCKEPLTEQDVINSLPDKPTTLDTMIVTKILSTHGTKQLGNFEVQYIFDPKAMEVVEEFQKELAEISKTIKGRNNQRKIPYPFLDPDLVPNSISI</sequence>
<protein>
    <recommendedName>
        <fullName evidence="10">Arachidonate 5-lipoxygenase</fullName>
    </recommendedName>
</protein>
<feature type="domain" description="Lipoxygenase" evidence="7">
    <location>
        <begin position="120"/>
        <end position="662"/>
    </location>
</feature>
<evidence type="ECO:0000256" key="4">
    <source>
        <dbReference type="ARBA" id="ARBA00023098"/>
    </source>
</evidence>
<keyword evidence="3" id="KW-0560">Oxidoreductase</keyword>
<evidence type="ECO:0008006" key="10">
    <source>
        <dbReference type="Google" id="ProtNLM"/>
    </source>
</evidence>
<dbReference type="InterPro" id="IPR036392">
    <property type="entry name" value="PLAT/LH2_dom_sf"/>
</dbReference>
<evidence type="ECO:0000256" key="5">
    <source>
        <dbReference type="PROSITE-ProRule" id="PRU00152"/>
    </source>
</evidence>
<dbReference type="Proteomes" id="UP001634394">
    <property type="component" value="Unassembled WGS sequence"/>
</dbReference>
<dbReference type="InterPro" id="IPR000907">
    <property type="entry name" value="LipOase"/>
</dbReference>
<dbReference type="PROSITE" id="PS00081">
    <property type="entry name" value="LIPOXYGENASE_2"/>
    <property type="match status" value="1"/>
</dbReference>
<dbReference type="SUPFAM" id="SSF49723">
    <property type="entry name" value="Lipase/lipooxygenase domain (PLAT/LH2 domain)"/>
    <property type="match status" value="1"/>
</dbReference>
<keyword evidence="4" id="KW-0443">Lipid metabolism</keyword>
<keyword evidence="9" id="KW-1185">Reference proteome</keyword>
<dbReference type="GO" id="GO:0046872">
    <property type="term" value="F:metal ion binding"/>
    <property type="evidence" value="ECO:0007669"/>
    <property type="project" value="UniProtKB-KW"/>
</dbReference>
<evidence type="ECO:0000256" key="1">
    <source>
        <dbReference type="ARBA" id="ARBA00022723"/>
    </source>
</evidence>
<dbReference type="InterPro" id="IPR001024">
    <property type="entry name" value="PLAT/LH2_dom"/>
</dbReference>
<dbReference type="GO" id="GO:0051213">
    <property type="term" value="F:dioxygenase activity"/>
    <property type="evidence" value="ECO:0007669"/>
    <property type="project" value="UniProtKB-KW"/>
</dbReference>
<evidence type="ECO:0000256" key="2">
    <source>
        <dbReference type="ARBA" id="ARBA00022964"/>
    </source>
</evidence>
<dbReference type="InterPro" id="IPR020834">
    <property type="entry name" value="LipOase_CS"/>
</dbReference>
<dbReference type="Gene3D" id="3.10.450.60">
    <property type="match status" value="1"/>
</dbReference>
<dbReference type="SUPFAM" id="SSF48484">
    <property type="entry name" value="Lipoxigenase"/>
    <property type="match status" value="1"/>
</dbReference>
<evidence type="ECO:0000259" key="7">
    <source>
        <dbReference type="PROSITE" id="PS51393"/>
    </source>
</evidence>
<dbReference type="PANTHER" id="PTHR11771">
    <property type="entry name" value="LIPOXYGENASE"/>
    <property type="match status" value="1"/>
</dbReference>
<keyword evidence="2" id="KW-0223">Dioxygenase</keyword>